<dbReference type="Pfam" id="PF04316">
    <property type="entry name" value="FlgM"/>
    <property type="match status" value="1"/>
</dbReference>
<dbReference type="SUPFAM" id="SSF101498">
    <property type="entry name" value="Anti-sigma factor FlgM"/>
    <property type="match status" value="1"/>
</dbReference>
<evidence type="ECO:0000256" key="2">
    <source>
        <dbReference type="ARBA" id="ARBA00017823"/>
    </source>
</evidence>
<dbReference type="RefSeq" id="WP_054874798.1">
    <property type="nucleotide sequence ID" value="NZ_LKET01000029.1"/>
</dbReference>
<evidence type="ECO:0000256" key="6">
    <source>
        <dbReference type="ARBA" id="ARBA00023163"/>
    </source>
</evidence>
<feature type="domain" description="Anti-sigma-28 factor FlgM C-terminal" evidence="7">
    <location>
        <begin position="33"/>
        <end position="87"/>
    </location>
</feature>
<keyword evidence="6" id="KW-0804">Transcription</keyword>
<dbReference type="Proteomes" id="UP000050326">
    <property type="component" value="Unassembled WGS sequence"/>
</dbReference>
<keyword evidence="3" id="KW-0678">Repressor</keyword>
<evidence type="ECO:0000256" key="3">
    <source>
        <dbReference type="ARBA" id="ARBA00022491"/>
    </source>
</evidence>
<keyword evidence="4" id="KW-1005">Bacterial flagellum biogenesis</keyword>
<comment type="caution">
    <text evidence="8">The sequence shown here is derived from an EMBL/GenBank/DDBJ whole genome shotgun (WGS) entry which is preliminary data.</text>
</comment>
<protein>
    <recommendedName>
        <fullName evidence="2">Negative regulator of flagellin synthesis</fullName>
    </recommendedName>
</protein>
<dbReference type="GO" id="GO:0044781">
    <property type="term" value="P:bacterial-type flagellum organization"/>
    <property type="evidence" value="ECO:0007669"/>
    <property type="project" value="UniProtKB-KW"/>
</dbReference>
<sequence>MKITSNNRIEALKAYNSNKIKSGMEKSAGKRSDSIEISLAGHEIAKYISAAREIPDVRLEKVNEIKAKIQKGTYNVSAEDLALKMLNAMKEGM</sequence>
<dbReference type="InterPro" id="IPR031316">
    <property type="entry name" value="FlgM_C"/>
</dbReference>
<keyword evidence="5" id="KW-0805">Transcription regulation</keyword>
<evidence type="ECO:0000259" key="7">
    <source>
        <dbReference type="Pfam" id="PF04316"/>
    </source>
</evidence>
<organism evidence="8 9">
    <name type="scientific">Oxobacter pfennigii</name>
    <dbReference type="NCBI Taxonomy" id="36849"/>
    <lineage>
        <taxon>Bacteria</taxon>
        <taxon>Bacillati</taxon>
        <taxon>Bacillota</taxon>
        <taxon>Clostridia</taxon>
        <taxon>Eubacteriales</taxon>
        <taxon>Clostridiaceae</taxon>
        <taxon>Oxobacter</taxon>
    </lineage>
</organism>
<evidence type="ECO:0000313" key="8">
    <source>
        <dbReference type="EMBL" id="KPU44659.1"/>
    </source>
</evidence>
<dbReference type="InterPro" id="IPR007412">
    <property type="entry name" value="FlgM"/>
</dbReference>
<reference evidence="8 9" key="1">
    <citation type="submission" date="2015-09" db="EMBL/GenBank/DDBJ databases">
        <title>Genome sequence of Oxobacter pfennigii DSM 3222.</title>
        <authorList>
            <person name="Poehlein A."/>
            <person name="Bengelsdorf F.R."/>
            <person name="Schiel-Bengelsdorf B."/>
            <person name="Duerre P."/>
            <person name="Daniel R."/>
        </authorList>
    </citation>
    <scope>NUCLEOTIDE SEQUENCE [LARGE SCALE GENOMIC DNA]</scope>
    <source>
        <strain evidence="8 9">DSM 3222</strain>
    </source>
</reference>
<gene>
    <name evidence="8" type="ORF">OXPF_17450</name>
</gene>
<evidence type="ECO:0000256" key="5">
    <source>
        <dbReference type="ARBA" id="ARBA00023015"/>
    </source>
</evidence>
<dbReference type="STRING" id="36849.OXPF_17450"/>
<dbReference type="AlphaFoldDB" id="A0A0P9AGU0"/>
<comment type="similarity">
    <text evidence="1">Belongs to the FlgM family.</text>
</comment>
<proteinExistence type="inferred from homology"/>
<evidence type="ECO:0000313" key="9">
    <source>
        <dbReference type="Proteomes" id="UP000050326"/>
    </source>
</evidence>
<dbReference type="InterPro" id="IPR035890">
    <property type="entry name" value="Anti-sigma-28_factor_FlgM_sf"/>
</dbReference>
<name>A0A0P9AGU0_9CLOT</name>
<dbReference type="EMBL" id="LKET01000029">
    <property type="protein sequence ID" value="KPU44659.1"/>
    <property type="molecule type" value="Genomic_DNA"/>
</dbReference>
<dbReference type="NCBIfam" id="TIGR03824">
    <property type="entry name" value="FlgM_jcvi"/>
    <property type="match status" value="1"/>
</dbReference>
<evidence type="ECO:0000256" key="4">
    <source>
        <dbReference type="ARBA" id="ARBA00022795"/>
    </source>
</evidence>
<dbReference type="GO" id="GO:0045892">
    <property type="term" value="P:negative regulation of DNA-templated transcription"/>
    <property type="evidence" value="ECO:0007669"/>
    <property type="project" value="InterPro"/>
</dbReference>
<keyword evidence="9" id="KW-1185">Reference proteome</keyword>
<accession>A0A0P9AGU0</accession>
<dbReference type="OrthoDB" id="2112800at2"/>
<evidence type="ECO:0000256" key="1">
    <source>
        <dbReference type="ARBA" id="ARBA00005322"/>
    </source>
</evidence>